<evidence type="ECO:0000313" key="2">
    <source>
        <dbReference type="EMBL" id="CAB3775972.1"/>
    </source>
</evidence>
<sequence length="153" mass="17244">MNKPSQRPSLGSAVCYKDPWAALDWLERAFGFERTMVISDAEGRLAHSEMRFGDSYLMVGSEWAEFTASPSSTNGKNTQTIHVHLNEDIDAHCERARSAGATILQEPSDQFYGHRTYRARDPEGHVWTFGQTVRHVTREEAETASGLKIEGWL</sequence>
<dbReference type="Proteomes" id="UP000494115">
    <property type="component" value="Unassembled WGS sequence"/>
</dbReference>
<keyword evidence="3" id="KW-1185">Reference proteome</keyword>
<dbReference type="Pfam" id="PF00903">
    <property type="entry name" value="Glyoxalase"/>
    <property type="match status" value="1"/>
</dbReference>
<feature type="domain" description="VOC" evidence="1">
    <location>
        <begin position="8"/>
        <end position="132"/>
    </location>
</feature>
<dbReference type="AlphaFoldDB" id="A0A6S7AS28"/>
<accession>A0A6S7AS28</accession>
<dbReference type="InterPro" id="IPR029068">
    <property type="entry name" value="Glyas_Bleomycin-R_OHBP_Dase"/>
</dbReference>
<dbReference type="RefSeq" id="WP_175102634.1">
    <property type="nucleotide sequence ID" value="NZ_CADIKM010000001.1"/>
</dbReference>
<evidence type="ECO:0000259" key="1">
    <source>
        <dbReference type="PROSITE" id="PS51819"/>
    </source>
</evidence>
<dbReference type="PROSITE" id="PS51819">
    <property type="entry name" value="VOC"/>
    <property type="match status" value="1"/>
</dbReference>
<name>A0A6S7AS28_9BURK</name>
<dbReference type="PANTHER" id="PTHR34109:SF1">
    <property type="entry name" value="VOC DOMAIN-CONTAINING PROTEIN"/>
    <property type="match status" value="1"/>
</dbReference>
<proteinExistence type="predicted"/>
<protein>
    <recommendedName>
        <fullName evidence="1">VOC domain-containing protein</fullName>
    </recommendedName>
</protein>
<organism evidence="2 3">
    <name type="scientific">Pararobbsia alpina</name>
    <dbReference type="NCBI Taxonomy" id="621374"/>
    <lineage>
        <taxon>Bacteria</taxon>
        <taxon>Pseudomonadati</taxon>
        <taxon>Pseudomonadota</taxon>
        <taxon>Betaproteobacteria</taxon>
        <taxon>Burkholderiales</taxon>
        <taxon>Burkholderiaceae</taxon>
        <taxon>Pararobbsia</taxon>
    </lineage>
</organism>
<dbReference type="Gene3D" id="3.30.720.120">
    <property type="match status" value="1"/>
</dbReference>
<dbReference type="PANTHER" id="PTHR34109">
    <property type="entry name" value="BNAUNNG04460D PROTEIN-RELATED"/>
    <property type="match status" value="1"/>
</dbReference>
<dbReference type="Gene3D" id="3.30.720.110">
    <property type="match status" value="1"/>
</dbReference>
<reference evidence="2 3" key="1">
    <citation type="submission" date="2020-04" db="EMBL/GenBank/DDBJ databases">
        <authorList>
            <person name="De Canck E."/>
        </authorList>
    </citation>
    <scope>NUCLEOTIDE SEQUENCE [LARGE SCALE GENOMIC DNA]</scope>
    <source>
        <strain evidence="2 3">LMG 28138</strain>
    </source>
</reference>
<dbReference type="EMBL" id="CADIKM010000001">
    <property type="protein sequence ID" value="CAB3775972.1"/>
    <property type="molecule type" value="Genomic_DNA"/>
</dbReference>
<gene>
    <name evidence="2" type="ORF">LMG28138_00054</name>
</gene>
<evidence type="ECO:0000313" key="3">
    <source>
        <dbReference type="Proteomes" id="UP000494115"/>
    </source>
</evidence>
<dbReference type="InterPro" id="IPR037523">
    <property type="entry name" value="VOC_core"/>
</dbReference>
<dbReference type="InterPro" id="IPR004360">
    <property type="entry name" value="Glyas_Fos-R_dOase_dom"/>
</dbReference>
<dbReference type="SUPFAM" id="SSF54593">
    <property type="entry name" value="Glyoxalase/Bleomycin resistance protein/Dihydroxybiphenyl dioxygenase"/>
    <property type="match status" value="1"/>
</dbReference>